<dbReference type="InterPro" id="IPR011990">
    <property type="entry name" value="TPR-like_helical_dom_sf"/>
</dbReference>
<gene>
    <name evidence="2" type="ORF">GCM10017056_34840</name>
</gene>
<comment type="caution">
    <text evidence="2">The sequence shown here is derived from an EMBL/GenBank/DDBJ whole genome shotgun (WGS) entry which is preliminary data.</text>
</comment>
<dbReference type="GO" id="GO:0004016">
    <property type="term" value="F:adenylate cyclase activity"/>
    <property type="evidence" value="ECO:0007669"/>
    <property type="project" value="UniProtKB-ARBA"/>
</dbReference>
<keyword evidence="3" id="KW-1185">Reference proteome</keyword>
<dbReference type="GO" id="GO:0035556">
    <property type="term" value="P:intracellular signal transduction"/>
    <property type="evidence" value="ECO:0007669"/>
    <property type="project" value="InterPro"/>
</dbReference>
<dbReference type="Pfam" id="PF00211">
    <property type="entry name" value="Guanylate_cyc"/>
    <property type="match status" value="1"/>
</dbReference>
<name>A0A8J3H0T9_9RHOB</name>
<evidence type="ECO:0000259" key="1">
    <source>
        <dbReference type="PROSITE" id="PS50125"/>
    </source>
</evidence>
<protein>
    <submittedName>
        <fullName evidence="2">Adenylate cyclase</fullName>
    </submittedName>
</protein>
<reference evidence="2" key="2">
    <citation type="submission" date="2020-09" db="EMBL/GenBank/DDBJ databases">
        <authorList>
            <person name="Sun Q."/>
            <person name="Kim S."/>
        </authorList>
    </citation>
    <scope>NUCLEOTIDE SEQUENCE</scope>
    <source>
        <strain evidence="2">KCTC 42650</strain>
    </source>
</reference>
<dbReference type="SMART" id="SM00044">
    <property type="entry name" value="CYCc"/>
    <property type="match status" value="1"/>
</dbReference>
<organism evidence="2 3">
    <name type="scientific">Seohaeicola zhoushanensis</name>
    <dbReference type="NCBI Taxonomy" id="1569283"/>
    <lineage>
        <taxon>Bacteria</taxon>
        <taxon>Pseudomonadati</taxon>
        <taxon>Pseudomonadota</taxon>
        <taxon>Alphaproteobacteria</taxon>
        <taxon>Rhodobacterales</taxon>
        <taxon>Roseobacteraceae</taxon>
        <taxon>Seohaeicola</taxon>
    </lineage>
</organism>
<dbReference type="CDD" id="cd07302">
    <property type="entry name" value="CHD"/>
    <property type="match status" value="1"/>
</dbReference>
<dbReference type="Gene3D" id="1.25.40.10">
    <property type="entry name" value="Tetratricopeptide repeat domain"/>
    <property type="match status" value="1"/>
</dbReference>
<dbReference type="Gene3D" id="3.30.70.1230">
    <property type="entry name" value="Nucleotide cyclase"/>
    <property type="match status" value="1"/>
</dbReference>
<dbReference type="PROSITE" id="PS50125">
    <property type="entry name" value="GUANYLATE_CYCLASE_2"/>
    <property type="match status" value="1"/>
</dbReference>
<dbReference type="AlphaFoldDB" id="A0A8J3H0T9"/>
<proteinExistence type="predicted"/>
<reference evidence="2" key="1">
    <citation type="journal article" date="2014" name="Int. J. Syst. Evol. Microbiol.">
        <title>Complete genome sequence of Corynebacterium casei LMG S-19264T (=DSM 44701T), isolated from a smear-ripened cheese.</title>
        <authorList>
            <consortium name="US DOE Joint Genome Institute (JGI-PGF)"/>
            <person name="Walter F."/>
            <person name="Albersmeier A."/>
            <person name="Kalinowski J."/>
            <person name="Ruckert C."/>
        </authorList>
    </citation>
    <scope>NUCLEOTIDE SEQUENCE</scope>
    <source>
        <strain evidence="2">KCTC 42650</strain>
    </source>
</reference>
<dbReference type="SUPFAM" id="SSF48452">
    <property type="entry name" value="TPR-like"/>
    <property type="match status" value="1"/>
</dbReference>
<dbReference type="InterPro" id="IPR001054">
    <property type="entry name" value="A/G_cyclase"/>
</dbReference>
<evidence type="ECO:0000313" key="2">
    <source>
        <dbReference type="EMBL" id="GHF60378.1"/>
    </source>
</evidence>
<dbReference type="Gene3D" id="3.40.50.10070">
    <property type="entry name" value="TolB, N-terminal domain"/>
    <property type="match status" value="1"/>
</dbReference>
<dbReference type="GO" id="GO:0006171">
    <property type="term" value="P:cAMP biosynthetic process"/>
    <property type="evidence" value="ECO:0007669"/>
    <property type="project" value="TreeGrafter"/>
</dbReference>
<dbReference type="EMBL" id="BNCJ01000011">
    <property type="protein sequence ID" value="GHF60378.1"/>
    <property type="molecule type" value="Genomic_DNA"/>
</dbReference>
<dbReference type="InterPro" id="IPR029787">
    <property type="entry name" value="Nucleotide_cyclase"/>
</dbReference>
<dbReference type="RefSeq" id="WP_189681384.1">
    <property type="nucleotide sequence ID" value="NZ_BNCJ01000011.1"/>
</dbReference>
<sequence>MDRRLAAILAADVAGYSALAGADEQGTLRALKGHMSALEPIINLNGGRIVKTMGDGFLAEFRSVVDAVACAETMQKHLAERNAARGDSPELRFRMGVHVGDVVVDGDDILGDGVNIAARLESIAEPGGVVISGRVHEDIAGKVDLAFRDLGPQELKNITRPVRAFALRIATMSVSVSAPVHPRKPSVAVLAFDNLSSDAEQDFLADGITEDIITGLSRVPWIFVIARNSSFAYKGLSVDIRRVGRELGVRYVLEGSIRKAGNRLRVTGQLIDAETGAHVWANRYDGVIEDVFDLQDRITEAVVGAIAPAIRQSEIGRAALGRPDSLDAYEHFMRAQSAIYKFDFRSADDHLTRALEMASDYPLAKALRGWIRTLLWDPDTRPTEERFDFAVRMARETLAAADPDIEAQAYAGYILAFLSRDHEYGRSLIAQAIEACPNCVSAWGSSCIVHGLMGDAPTALAHAEEALRLNPADPLGYRVHLGISLAHIAEHNWPALRDCVDRVRAFHNSVSIFRLNEIVAEMAMGNAERARELAQQHMSREPDFSVSLFRRMRSRISITKPGIYDAYYSMMAKAGIPE</sequence>
<dbReference type="InterPro" id="IPR050697">
    <property type="entry name" value="Adenylyl/Guanylyl_Cyclase_3/4"/>
</dbReference>
<evidence type="ECO:0000313" key="3">
    <source>
        <dbReference type="Proteomes" id="UP000626220"/>
    </source>
</evidence>
<dbReference type="PANTHER" id="PTHR43081">
    <property type="entry name" value="ADENYLATE CYCLASE, TERMINAL-DIFFERENTIATION SPECIFIC-RELATED"/>
    <property type="match status" value="1"/>
</dbReference>
<dbReference type="Proteomes" id="UP000626220">
    <property type="component" value="Unassembled WGS sequence"/>
</dbReference>
<accession>A0A8J3H0T9</accession>
<dbReference type="SUPFAM" id="SSF55073">
    <property type="entry name" value="Nucleotide cyclase"/>
    <property type="match status" value="1"/>
</dbReference>
<dbReference type="PANTHER" id="PTHR43081:SF19">
    <property type="entry name" value="PH-SENSITIVE ADENYLATE CYCLASE RV1264"/>
    <property type="match status" value="1"/>
</dbReference>
<feature type="domain" description="Guanylate cyclase" evidence="1">
    <location>
        <begin position="7"/>
        <end position="121"/>
    </location>
</feature>